<gene>
    <name evidence="2" type="ORF">NC998_17260</name>
</gene>
<accession>A0ABV0JAP3</accession>
<evidence type="ECO:0000313" key="2">
    <source>
        <dbReference type="EMBL" id="MEP0818848.1"/>
    </source>
</evidence>
<proteinExistence type="predicted"/>
<evidence type="ECO:0000259" key="1">
    <source>
        <dbReference type="Pfam" id="PF01636"/>
    </source>
</evidence>
<dbReference type="PANTHER" id="PTHR21064:SF5">
    <property type="entry name" value="SLR1880 PROTEIN"/>
    <property type="match status" value="1"/>
</dbReference>
<dbReference type="InterPro" id="IPR002575">
    <property type="entry name" value="Aminoglycoside_PTrfase"/>
</dbReference>
<dbReference type="Pfam" id="PF01636">
    <property type="entry name" value="APH"/>
    <property type="match status" value="1"/>
</dbReference>
<name>A0ABV0JAP3_9CYAN</name>
<dbReference type="InterPro" id="IPR050249">
    <property type="entry name" value="Pseudomonas-type_ThrB"/>
</dbReference>
<dbReference type="Proteomes" id="UP001464891">
    <property type="component" value="Unassembled WGS sequence"/>
</dbReference>
<keyword evidence="3" id="KW-1185">Reference proteome</keyword>
<dbReference type="RefSeq" id="WP_242016966.1">
    <property type="nucleotide sequence ID" value="NZ_JAMPKM010000011.1"/>
</dbReference>
<protein>
    <submittedName>
        <fullName evidence="2">Aminoglycoside phosphotransferase family protein</fullName>
    </submittedName>
</protein>
<reference evidence="2 3" key="1">
    <citation type="submission" date="2022-04" db="EMBL/GenBank/DDBJ databases">
        <title>Positive selection, recombination, and allopatry shape intraspecific diversity of widespread and dominant cyanobacteria.</title>
        <authorList>
            <person name="Wei J."/>
            <person name="Shu W."/>
            <person name="Hu C."/>
        </authorList>
    </citation>
    <scope>NUCLEOTIDE SEQUENCE [LARGE SCALE GENOMIC DNA]</scope>
    <source>
        <strain evidence="2 3">GB2-A4</strain>
    </source>
</reference>
<dbReference type="Gene3D" id="3.90.1200.10">
    <property type="match status" value="1"/>
</dbReference>
<sequence>MSTRADMTSDRTPSSTLDPLVAIADQFAHQGNITSVQAFGNGNINDTFLVALDDLDQTRFVLQRINTQIFRHPELVMQNMRILTEHVCDRLQRTPLDRRWETPRVLLTQDGQDHCSDDHGSFWRAISFIEGSESFDTMQEVAQAQEVGYALGMFHSLISDLPATKLADTLEGFHITPRYWQHYEQVLAQTNVSATPEVSYCLKFVSDRQALVHVLEDAKAQGKLPLRLMHGDPKINNVMFDITTGKAVSVVDLDTVKPGLVHYDIGDCLRSGCNPAGEETQQWEAVQFDTDLCQGILKGYLAIAKDFLTEPDYTYLYGSIRLIAFELGLRFLTDHLAGNVYFKVKYPEHNLARALVQFKLTESIESQATTLQNLISDLR</sequence>
<dbReference type="PANTHER" id="PTHR21064">
    <property type="entry name" value="AMINOGLYCOSIDE PHOSPHOTRANSFERASE DOMAIN-CONTAINING PROTEIN-RELATED"/>
    <property type="match status" value="1"/>
</dbReference>
<comment type="caution">
    <text evidence="2">The sequence shown here is derived from an EMBL/GenBank/DDBJ whole genome shotgun (WGS) entry which is preliminary data.</text>
</comment>
<dbReference type="InterPro" id="IPR011009">
    <property type="entry name" value="Kinase-like_dom_sf"/>
</dbReference>
<dbReference type="SUPFAM" id="SSF56112">
    <property type="entry name" value="Protein kinase-like (PK-like)"/>
    <property type="match status" value="1"/>
</dbReference>
<dbReference type="EMBL" id="JAMPKM010000011">
    <property type="protein sequence ID" value="MEP0818848.1"/>
    <property type="molecule type" value="Genomic_DNA"/>
</dbReference>
<evidence type="ECO:0000313" key="3">
    <source>
        <dbReference type="Proteomes" id="UP001464891"/>
    </source>
</evidence>
<organism evidence="2 3">
    <name type="scientific">Trichocoleus desertorum GB2-A4</name>
    <dbReference type="NCBI Taxonomy" id="2933944"/>
    <lineage>
        <taxon>Bacteria</taxon>
        <taxon>Bacillati</taxon>
        <taxon>Cyanobacteriota</taxon>
        <taxon>Cyanophyceae</taxon>
        <taxon>Leptolyngbyales</taxon>
        <taxon>Trichocoleusaceae</taxon>
        <taxon>Trichocoleus</taxon>
    </lineage>
</organism>
<feature type="domain" description="Aminoglycoside phosphotransferase" evidence="1">
    <location>
        <begin position="36"/>
        <end position="279"/>
    </location>
</feature>